<dbReference type="PANTHER" id="PTHR30055">
    <property type="entry name" value="HTH-TYPE TRANSCRIPTIONAL REGULATOR RUTR"/>
    <property type="match status" value="1"/>
</dbReference>
<evidence type="ECO:0000256" key="1">
    <source>
        <dbReference type="ARBA" id="ARBA00023015"/>
    </source>
</evidence>
<dbReference type="InterPro" id="IPR025996">
    <property type="entry name" value="MT1864/Rv1816-like_C"/>
</dbReference>
<evidence type="ECO:0000256" key="2">
    <source>
        <dbReference type="ARBA" id="ARBA00023125"/>
    </source>
</evidence>
<dbReference type="InterPro" id="IPR036271">
    <property type="entry name" value="Tet_transcr_reg_TetR-rel_C_sf"/>
</dbReference>
<accession>A0A508STT6</accession>
<dbReference type="AlphaFoldDB" id="A0A508STT6"/>
<comment type="caution">
    <text evidence="6">The sequence shown here is derived from an EMBL/GenBank/DDBJ whole genome shotgun (WGS) entry which is preliminary data.</text>
</comment>
<sequence length="240" mass="26646">MSIAERSSGGRRFQRRARQEADKEALKALILDTARKAFAEGTLETVSIQRIADAIGYSKGTVLKYFPTKLLLLLAVKQQNLEAVAERLERIRANTADSDLRLRRVMEAYLDYWADNPDHFRSLFSMSGTIEDRRFPDGVYFGETEIARRSNELFVISVREFLAAHGAEPAPGLPQRLATALLAAVHGVVALTLGTPTMKLPDMRGTGRLLIASLIDAWVARLATARTSESWPRITIGTFA</sequence>
<feature type="DNA-binding region" description="H-T-H motif" evidence="4">
    <location>
        <begin position="47"/>
        <end position="66"/>
    </location>
</feature>
<dbReference type="PANTHER" id="PTHR30055:SF234">
    <property type="entry name" value="HTH-TYPE TRANSCRIPTIONAL REGULATOR BETI"/>
    <property type="match status" value="1"/>
</dbReference>
<organism evidence="6 7">
    <name type="scientific">Bradyrhizobium ivorense</name>
    <dbReference type="NCBI Taxonomy" id="2511166"/>
    <lineage>
        <taxon>Bacteria</taxon>
        <taxon>Pseudomonadati</taxon>
        <taxon>Pseudomonadota</taxon>
        <taxon>Alphaproteobacteria</taxon>
        <taxon>Hyphomicrobiales</taxon>
        <taxon>Nitrobacteraceae</taxon>
        <taxon>Bradyrhizobium</taxon>
    </lineage>
</organism>
<name>A0A508STT6_9BRAD</name>
<evidence type="ECO:0000256" key="3">
    <source>
        <dbReference type="ARBA" id="ARBA00023163"/>
    </source>
</evidence>
<dbReference type="Pfam" id="PF00440">
    <property type="entry name" value="TetR_N"/>
    <property type="match status" value="1"/>
</dbReference>
<dbReference type="InterPro" id="IPR001647">
    <property type="entry name" value="HTH_TetR"/>
</dbReference>
<dbReference type="Gene3D" id="1.10.357.10">
    <property type="entry name" value="Tetracycline Repressor, domain 2"/>
    <property type="match status" value="1"/>
</dbReference>
<evidence type="ECO:0000313" key="7">
    <source>
        <dbReference type="Proteomes" id="UP000328092"/>
    </source>
</evidence>
<evidence type="ECO:0000256" key="4">
    <source>
        <dbReference type="PROSITE-ProRule" id="PRU00335"/>
    </source>
</evidence>
<dbReference type="PROSITE" id="PS50977">
    <property type="entry name" value="HTH_TETR_2"/>
    <property type="match status" value="1"/>
</dbReference>
<dbReference type="SUPFAM" id="SSF48498">
    <property type="entry name" value="Tetracyclin repressor-like, C-terminal domain"/>
    <property type="match status" value="1"/>
</dbReference>
<dbReference type="Pfam" id="PF13305">
    <property type="entry name" value="TetR_C_33"/>
    <property type="match status" value="1"/>
</dbReference>
<feature type="domain" description="HTH tetR-type" evidence="5">
    <location>
        <begin position="24"/>
        <end position="84"/>
    </location>
</feature>
<dbReference type="Proteomes" id="UP000328092">
    <property type="component" value="Unassembled WGS sequence"/>
</dbReference>
<dbReference type="EMBL" id="CAADFC020000004">
    <property type="protein sequence ID" value="VIO66365.1"/>
    <property type="molecule type" value="Genomic_DNA"/>
</dbReference>
<dbReference type="SUPFAM" id="SSF46689">
    <property type="entry name" value="Homeodomain-like"/>
    <property type="match status" value="1"/>
</dbReference>
<proteinExistence type="predicted"/>
<protein>
    <recommendedName>
        <fullName evidence="5">HTH tetR-type domain-containing protein</fullName>
    </recommendedName>
</protein>
<evidence type="ECO:0000259" key="5">
    <source>
        <dbReference type="PROSITE" id="PS50977"/>
    </source>
</evidence>
<keyword evidence="7" id="KW-1185">Reference proteome</keyword>
<keyword evidence="3" id="KW-0804">Transcription</keyword>
<dbReference type="InterPro" id="IPR009057">
    <property type="entry name" value="Homeodomain-like_sf"/>
</dbReference>
<dbReference type="GO" id="GO:0000976">
    <property type="term" value="F:transcription cis-regulatory region binding"/>
    <property type="evidence" value="ECO:0007669"/>
    <property type="project" value="TreeGrafter"/>
</dbReference>
<evidence type="ECO:0000313" key="6">
    <source>
        <dbReference type="EMBL" id="VIO66365.1"/>
    </source>
</evidence>
<reference evidence="6" key="1">
    <citation type="submission" date="2019-02" db="EMBL/GenBank/DDBJ databases">
        <authorList>
            <person name="Pothier F.J."/>
        </authorList>
    </citation>
    <scope>NUCLEOTIDE SEQUENCE</scope>
    <source>
        <strain evidence="6">CI-1B</strain>
    </source>
</reference>
<keyword evidence="1" id="KW-0805">Transcription regulation</keyword>
<dbReference type="InterPro" id="IPR050109">
    <property type="entry name" value="HTH-type_TetR-like_transc_reg"/>
</dbReference>
<keyword evidence="2 4" id="KW-0238">DNA-binding</keyword>
<dbReference type="GO" id="GO:0003700">
    <property type="term" value="F:DNA-binding transcription factor activity"/>
    <property type="evidence" value="ECO:0007669"/>
    <property type="project" value="TreeGrafter"/>
</dbReference>
<gene>
    <name evidence="6" type="ORF">CI1B_14860</name>
</gene>